<feature type="binding site" evidence="3">
    <location>
        <position position="244"/>
    </location>
    <ligand>
        <name>FAD</name>
        <dbReference type="ChEBI" id="CHEBI:57692"/>
    </ligand>
</feature>
<dbReference type="SUPFAM" id="SSF54373">
    <property type="entry name" value="FAD-linked reductases, C-terminal domain"/>
    <property type="match status" value="1"/>
</dbReference>
<dbReference type="OMA" id="WLTFQNK"/>
<feature type="domain" description="Glucose-methanol-choline oxidoreductase N-terminal" evidence="6">
    <location>
        <begin position="298"/>
        <end position="312"/>
    </location>
</feature>
<organism evidence="7">
    <name type="scientific">Oryza nivara</name>
    <name type="common">Indian wild rice</name>
    <name type="synonym">Oryza sativa f. spontanea</name>
    <dbReference type="NCBI Taxonomy" id="4536"/>
    <lineage>
        <taxon>Eukaryota</taxon>
        <taxon>Viridiplantae</taxon>
        <taxon>Streptophyta</taxon>
        <taxon>Embryophyta</taxon>
        <taxon>Tracheophyta</taxon>
        <taxon>Spermatophyta</taxon>
        <taxon>Magnoliopsida</taxon>
        <taxon>Liliopsida</taxon>
        <taxon>Poales</taxon>
        <taxon>Poaceae</taxon>
        <taxon>BOP clade</taxon>
        <taxon>Oryzoideae</taxon>
        <taxon>Oryzeae</taxon>
        <taxon>Oryzinae</taxon>
        <taxon>Oryza</taxon>
    </lineage>
</organism>
<dbReference type="Pfam" id="PF00732">
    <property type="entry name" value="GMC_oxred_N"/>
    <property type="match status" value="1"/>
</dbReference>
<accession>A0A0E0IK49</accession>
<comment type="cofactor">
    <cofactor evidence="3">
        <name>FAD</name>
        <dbReference type="ChEBI" id="CHEBI:57692"/>
    </cofactor>
</comment>
<feature type="chain" id="PRO_5002363025" description="Glucose-methanol-choline oxidoreductase N-terminal domain-containing protein" evidence="5">
    <location>
        <begin position="25"/>
        <end position="608"/>
    </location>
</feature>
<keyword evidence="4" id="KW-1015">Disulfide bond</keyword>
<dbReference type="STRING" id="4536.A0A0E0IK49"/>
<dbReference type="PIRSF" id="PIRSF000137">
    <property type="entry name" value="Alcohol_oxidase"/>
    <property type="match status" value="1"/>
</dbReference>
<dbReference type="PANTHER" id="PTHR45968">
    <property type="entry name" value="OSJNBA0019K04.7 PROTEIN"/>
    <property type="match status" value="1"/>
</dbReference>
<feature type="signal peptide" evidence="5">
    <location>
        <begin position="1"/>
        <end position="24"/>
    </location>
</feature>
<dbReference type="PANTHER" id="PTHR45968:SF10">
    <property type="entry name" value="OS03G0118700 PROTEIN"/>
    <property type="match status" value="1"/>
</dbReference>
<evidence type="ECO:0000313" key="7">
    <source>
        <dbReference type="EnsemblPlants" id="ONIVA09G11560.1"/>
    </source>
</evidence>
<dbReference type="InterPro" id="IPR036188">
    <property type="entry name" value="FAD/NAD-bd_sf"/>
</dbReference>
<dbReference type="EnsemblPlants" id="ONIVA09G11560.1">
    <property type="protein sequence ID" value="ONIVA09G11560.1"/>
    <property type="gene ID" value="ONIVA09G11560"/>
</dbReference>
<feature type="binding site" evidence="3">
    <location>
        <begin position="581"/>
        <end position="582"/>
    </location>
    <ligand>
        <name>FAD</name>
        <dbReference type="ChEBI" id="CHEBI:57692"/>
    </ligand>
</feature>
<feature type="binding site" evidence="3">
    <location>
        <position position="131"/>
    </location>
    <ligand>
        <name>FAD</name>
        <dbReference type="ChEBI" id="CHEBI:57692"/>
    </ligand>
</feature>
<dbReference type="InterPro" id="IPR012132">
    <property type="entry name" value="GMC_OxRdtase"/>
</dbReference>
<dbReference type="InterPro" id="IPR051871">
    <property type="entry name" value="GMC_Oxidoreductase-Related"/>
</dbReference>
<dbReference type="Gene3D" id="3.50.50.60">
    <property type="entry name" value="FAD/NAD(P)-binding domain"/>
    <property type="match status" value="1"/>
</dbReference>
<dbReference type="AlphaFoldDB" id="A0A0E0IK49"/>
<evidence type="ECO:0000256" key="3">
    <source>
        <dbReference type="PIRSR" id="PIRSR000137-2"/>
    </source>
</evidence>
<feature type="binding site" evidence="3">
    <location>
        <begin position="85"/>
        <end position="86"/>
    </location>
    <ligand>
        <name>FAD</name>
        <dbReference type="ChEBI" id="CHEBI:57692"/>
    </ligand>
</feature>
<dbReference type="SUPFAM" id="SSF51905">
    <property type="entry name" value="FAD/NAD(P)-binding domain"/>
    <property type="match status" value="1"/>
</dbReference>
<proteinExistence type="inferred from homology"/>
<feature type="binding site" evidence="3">
    <location>
        <begin position="541"/>
        <end position="542"/>
    </location>
    <ligand>
        <name>FAD</name>
        <dbReference type="ChEBI" id="CHEBI:57692"/>
    </ligand>
</feature>
<evidence type="ECO:0000256" key="1">
    <source>
        <dbReference type="ARBA" id="ARBA00010790"/>
    </source>
</evidence>
<feature type="disulfide bond" evidence="4">
    <location>
        <begin position="475"/>
        <end position="533"/>
    </location>
</feature>
<evidence type="ECO:0000256" key="5">
    <source>
        <dbReference type="SAM" id="SignalP"/>
    </source>
</evidence>
<sequence>MAPGHRHGSVPPVVLLLLVATVLGSLCLSLTASPEAQKRYNFRFARHARDAPLVSYYNYIVVGGGTAGCPLAATLSERSRVLLLERGGLPYGNRNVSSEYHFADALADTSPRSPAQRFVSEDGVVNARARVLGGGSCLNAGFYTRASSGYVRAAGWDPRLVNASYRWVESELVFRPDVPRWQCALREGLLQAGVTPDNGYTLEHVQGTKIGGTIFDRAGRRHTAADFLRRAHPRRLTVFLRATVSQILFRRTGTSKTDTTKGTATPVAYGVVFTDPAGVRHHVYLRGGAKSEVIVTAGTLGSPQLLMLSGVGPRGELEKHGILPVLDQPRVGQGVADNPMNSVFVPSPVPVALSLVQIVGVSRFGTFIEGVSGSQFGIPLHGRAASRRARSFGMFSPMTGQLGTVPPKERTPEAMRRAAEAMRRLDRRAFRGGFILEKILGPMSTGHVALRSADPDANPAVTFNYFRDPRDVERCVRGIETIERVVRSRAFARFTYANVTAMEAAVLGRRAGHLPVNLLPRRATDTRPLQQYCRETVMTIWHYHGGCHVGAVVDQDYRVLGVRGLRVVDSSTFKYSPGTNPQATVMMLGRYMGLKIQKERWTRNDETH</sequence>
<dbReference type="Proteomes" id="UP000006591">
    <property type="component" value="Chromosome 9"/>
</dbReference>
<dbReference type="Gene3D" id="3.30.410.40">
    <property type="match status" value="1"/>
</dbReference>
<keyword evidence="3" id="KW-0285">Flavoprotein</keyword>
<dbReference type="HOGENOM" id="CLU_026750_0_0_1"/>
<dbReference type="GO" id="GO:0050660">
    <property type="term" value="F:flavin adenine dinucleotide binding"/>
    <property type="evidence" value="ECO:0007669"/>
    <property type="project" value="InterPro"/>
</dbReference>
<evidence type="ECO:0000313" key="8">
    <source>
        <dbReference type="Proteomes" id="UP000006591"/>
    </source>
</evidence>
<dbReference type="PROSITE" id="PS00624">
    <property type="entry name" value="GMC_OXRED_2"/>
    <property type="match status" value="1"/>
</dbReference>
<keyword evidence="3" id="KW-0274">FAD</keyword>
<dbReference type="Pfam" id="PF05199">
    <property type="entry name" value="GMC_oxred_C"/>
    <property type="match status" value="1"/>
</dbReference>
<protein>
    <recommendedName>
        <fullName evidence="6">Glucose-methanol-choline oxidoreductase N-terminal domain-containing protein</fullName>
    </recommendedName>
</protein>
<name>A0A0E0IK49_ORYNI</name>
<evidence type="ECO:0000256" key="4">
    <source>
        <dbReference type="PIRSR" id="PIRSR000137-3"/>
    </source>
</evidence>
<keyword evidence="8" id="KW-1185">Reference proteome</keyword>
<evidence type="ECO:0000256" key="2">
    <source>
        <dbReference type="ARBA" id="ARBA00022729"/>
    </source>
</evidence>
<reference evidence="7" key="1">
    <citation type="submission" date="2015-04" db="UniProtKB">
        <authorList>
            <consortium name="EnsemblPlants"/>
        </authorList>
    </citation>
    <scope>IDENTIFICATION</scope>
    <source>
        <strain evidence="7">SL10</strain>
    </source>
</reference>
<keyword evidence="2 5" id="KW-0732">Signal</keyword>
<dbReference type="GO" id="GO:0016614">
    <property type="term" value="F:oxidoreductase activity, acting on CH-OH group of donors"/>
    <property type="evidence" value="ECO:0007669"/>
    <property type="project" value="InterPro"/>
</dbReference>
<dbReference type="InterPro" id="IPR007867">
    <property type="entry name" value="GMC_OxRtase_C"/>
</dbReference>
<dbReference type="Gramene" id="ONIVA09G11560.1">
    <property type="protein sequence ID" value="ONIVA09G11560.1"/>
    <property type="gene ID" value="ONIVA09G11560"/>
</dbReference>
<reference evidence="7" key="2">
    <citation type="submission" date="2018-04" db="EMBL/GenBank/DDBJ databases">
        <title>OnivRS2 (Oryza nivara Reference Sequence Version 2).</title>
        <authorList>
            <person name="Zhang J."/>
            <person name="Kudrna D."/>
            <person name="Lee S."/>
            <person name="Talag J."/>
            <person name="Rajasekar S."/>
            <person name="Welchert J."/>
            <person name="Hsing Y.-I."/>
            <person name="Wing R.A."/>
        </authorList>
    </citation>
    <scope>NUCLEOTIDE SEQUENCE [LARGE SCALE GENOMIC DNA]</scope>
    <source>
        <strain evidence="7">SL10</strain>
    </source>
</reference>
<comment type="similarity">
    <text evidence="1">Belongs to the GMC oxidoreductase family.</text>
</comment>
<dbReference type="InterPro" id="IPR000172">
    <property type="entry name" value="GMC_OxRdtase_N"/>
</dbReference>
<dbReference type="eggNOG" id="KOG1238">
    <property type="taxonomic scope" value="Eukaryota"/>
</dbReference>
<evidence type="ECO:0000259" key="6">
    <source>
        <dbReference type="PROSITE" id="PS00624"/>
    </source>
</evidence>